<reference evidence="1 2" key="1">
    <citation type="submission" date="2021-06" db="EMBL/GenBank/DDBJ databases">
        <title>Caerostris extrusa draft genome.</title>
        <authorList>
            <person name="Kono N."/>
            <person name="Arakawa K."/>
        </authorList>
    </citation>
    <scope>NUCLEOTIDE SEQUENCE [LARGE SCALE GENOMIC DNA]</scope>
</reference>
<gene>
    <name evidence="1" type="ORF">CEXT_174001</name>
</gene>
<dbReference type="EMBL" id="BPLR01007391">
    <property type="protein sequence ID" value="GIY16561.1"/>
    <property type="molecule type" value="Genomic_DNA"/>
</dbReference>
<name>A0AAV4R6B7_CAEEX</name>
<protein>
    <submittedName>
        <fullName evidence="1">Uncharacterized protein</fullName>
    </submittedName>
</protein>
<evidence type="ECO:0000313" key="1">
    <source>
        <dbReference type="EMBL" id="GIY16561.1"/>
    </source>
</evidence>
<organism evidence="1 2">
    <name type="scientific">Caerostris extrusa</name>
    <name type="common">Bark spider</name>
    <name type="synonym">Caerostris bankana</name>
    <dbReference type="NCBI Taxonomy" id="172846"/>
    <lineage>
        <taxon>Eukaryota</taxon>
        <taxon>Metazoa</taxon>
        <taxon>Ecdysozoa</taxon>
        <taxon>Arthropoda</taxon>
        <taxon>Chelicerata</taxon>
        <taxon>Arachnida</taxon>
        <taxon>Araneae</taxon>
        <taxon>Araneomorphae</taxon>
        <taxon>Entelegynae</taxon>
        <taxon>Araneoidea</taxon>
        <taxon>Araneidae</taxon>
        <taxon>Caerostris</taxon>
    </lineage>
</organism>
<keyword evidence="2" id="KW-1185">Reference proteome</keyword>
<sequence length="92" mass="10609">MQKIGNANSVFHVCGSEGRHRSRGDSPLSLSSSYYSTQMSMRRRAPEYNLQHYVHASIACFAWNDFRILKERASIYRSRLFSDTNSVTQSQE</sequence>
<comment type="caution">
    <text evidence="1">The sequence shown here is derived from an EMBL/GenBank/DDBJ whole genome shotgun (WGS) entry which is preliminary data.</text>
</comment>
<proteinExistence type="predicted"/>
<dbReference type="Proteomes" id="UP001054945">
    <property type="component" value="Unassembled WGS sequence"/>
</dbReference>
<evidence type="ECO:0000313" key="2">
    <source>
        <dbReference type="Proteomes" id="UP001054945"/>
    </source>
</evidence>
<dbReference type="AlphaFoldDB" id="A0AAV4R6B7"/>
<accession>A0AAV4R6B7</accession>